<dbReference type="STRING" id="1769779.AUP74_02944"/>
<dbReference type="SUPFAM" id="SSF52096">
    <property type="entry name" value="ClpP/crotonase"/>
    <property type="match status" value="1"/>
</dbReference>
<dbReference type="Gene3D" id="1.10.12.10">
    <property type="entry name" value="Lyase 2-enoyl-coa Hydratase, Chain A, domain 2"/>
    <property type="match status" value="1"/>
</dbReference>
<evidence type="ECO:0000256" key="2">
    <source>
        <dbReference type="ARBA" id="ARBA00023239"/>
    </source>
</evidence>
<dbReference type="Gene3D" id="3.90.226.10">
    <property type="entry name" value="2-enoyl-CoA Hydratase, Chain A, domain 1"/>
    <property type="match status" value="1"/>
</dbReference>
<proteinExistence type="inferred from homology"/>
<protein>
    <submittedName>
        <fullName evidence="5">Putative enoyl-CoA hydratase</fullName>
        <ecNumber evidence="5">4.2.1.17</ecNumber>
    </submittedName>
</protein>
<dbReference type="InterPro" id="IPR014748">
    <property type="entry name" value="Enoyl-CoA_hydra_C"/>
</dbReference>
<dbReference type="InterPro" id="IPR029045">
    <property type="entry name" value="ClpP/crotonase-like_dom_sf"/>
</dbReference>
<dbReference type="EC" id="4.2.1.17" evidence="5"/>
<dbReference type="PATRIC" id="fig|1769779.3.peg.2919"/>
<keyword evidence="6" id="KW-1185">Reference proteome</keyword>
<dbReference type="PANTHER" id="PTHR11941:SF127">
    <property type="entry name" value="ENOYL-COA HYDRATASE ECHA18 (ENOYL HYDRASE) (UNSATURATED ACYL-COA HYDRATASE) (CROTONASE)-RELATED"/>
    <property type="match status" value="1"/>
</dbReference>
<organism evidence="5 6">
    <name type="scientific">Microbulbifer aggregans</name>
    <dbReference type="NCBI Taxonomy" id="1769779"/>
    <lineage>
        <taxon>Bacteria</taxon>
        <taxon>Pseudomonadati</taxon>
        <taxon>Pseudomonadota</taxon>
        <taxon>Gammaproteobacteria</taxon>
        <taxon>Cellvibrionales</taxon>
        <taxon>Microbulbiferaceae</taxon>
        <taxon>Microbulbifer</taxon>
    </lineage>
</organism>
<feature type="compositionally biased region" description="Basic and acidic residues" evidence="4">
    <location>
        <begin position="1"/>
        <end position="12"/>
    </location>
</feature>
<dbReference type="PROSITE" id="PS00166">
    <property type="entry name" value="ENOYL_COA_HYDRATASE"/>
    <property type="match status" value="1"/>
</dbReference>
<dbReference type="GO" id="GO:0004300">
    <property type="term" value="F:enoyl-CoA hydratase activity"/>
    <property type="evidence" value="ECO:0007669"/>
    <property type="project" value="UniProtKB-EC"/>
</dbReference>
<comment type="similarity">
    <text evidence="1 3">Belongs to the enoyl-CoA hydratase/isomerase family.</text>
</comment>
<evidence type="ECO:0000256" key="4">
    <source>
        <dbReference type="SAM" id="MobiDB-lite"/>
    </source>
</evidence>
<dbReference type="PANTHER" id="PTHR11941">
    <property type="entry name" value="ENOYL-COA HYDRATASE-RELATED"/>
    <property type="match status" value="1"/>
</dbReference>
<dbReference type="InterPro" id="IPR018376">
    <property type="entry name" value="Enoyl-CoA_hyd/isom_CS"/>
</dbReference>
<dbReference type="EMBL" id="CP014143">
    <property type="protein sequence ID" value="AOS98315.1"/>
    <property type="molecule type" value="Genomic_DNA"/>
</dbReference>
<dbReference type="InterPro" id="IPR001753">
    <property type="entry name" value="Enoyl-CoA_hydra/iso"/>
</dbReference>
<dbReference type="KEGG" id="micc:AUP74_02944"/>
<dbReference type="GO" id="GO:0006635">
    <property type="term" value="P:fatty acid beta-oxidation"/>
    <property type="evidence" value="ECO:0007669"/>
    <property type="project" value="TreeGrafter"/>
</dbReference>
<dbReference type="AlphaFoldDB" id="A0A1C9WAX9"/>
<evidence type="ECO:0000256" key="1">
    <source>
        <dbReference type="ARBA" id="ARBA00005254"/>
    </source>
</evidence>
<evidence type="ECO:0000313" key="5">
    <source>
        <dbReference type="EMBL" id="AOS98315.1"/>
    </source>
</evidence>
<dbReference type="RefSeq" id="WP_145924411.1">
    <property type="nucleotide sequence ID" value="NZ_CP014143.1"/>
</dbReference>
<dbReference type="CDD" id="cd06558">
    <property type="entry name" value="crotonase-like"/>
    <property type="match status" value="1"/>
</dbReference>
<evidence type="ECO:0000313" key="6">
    <source>
        <dbReference type="Proteomes" id="UP000095672"/>
    </source>
</evidence>
<feature type="region of interest" description="Disordered" evidence="4">
    <location>
        <begin position="1"/>
        <end position="24"/>
    </location>
</feature>
<gene>
    <name evidence="5" type="primary">fadB_2</name>
    <name evidence="5" type="ORF">AUP74_02944</name>
</gene>
<evidence type="ECO:0000256" key="3">
    <source>
        <dbReference type="RuleBase" id="RU003707"/>
    </source>
</evidence>
<reference evidence="6" key="1">
    <citation type="submission" date="2016-01" db="EMBL/GenBank/DDBJ databases">
        <title>Complete genome sequence of Microbulbifer sp. CCB-MM1, a halophile isolated from Matang Mangrove Forest, Perak.</title>
        <authorList>
            <person name="Moh T.H."/>
            <person name="Dinesh B."/>
            <person name="Lau N.-S."/>
            <person name="Go F."/>
            <person name="Alexander Chong S.-C."/>
        </authorList>
    </citation>
    <scope>NUCLEOTIDE SEQUENCE [LARGE SCALE GENOMIC DNA]</scope>
    <source>
        <strain evidence="6">CCB-MM1</strain>
    </source>
</reference>
<dbReference type="Pfam" id="PF00378">
    <property type="entry name" value="ECH_1"/>
    <property type="match status" value="1"/>
</dbReference>
<sequence length="291" mass="31586">MTTELREKKPVKEQSGSGSDDAAVRLQTDGPLARVTIDNPSQRNAMTVSMWESLSELLDRIAADSDIRALVVTGAGDRAFCAGASIDDLTVAMDDPAEMRRQNALIRDVQMKLQRLPRPTLAVVRGACYGGGCGLALACDIRLAETSATFAITPAKLGILYSLPDTKRLINAVGAANARDMLLTGLPVTAARAQQIGLIQHLADTPLLQQKEQELVESLVNNSQYSLRWSKATVEFLAGVECATGEDGKAAENALLQAFDEAFDGRDFREGSSAFRERRKPFFRWPEDGED</sequence>
<accession>A0A1C9WAX9</accession>
<name>A0A1C9WAX9_9GAMM</name>
<dbReference type="Proteomes" id="UP000095672">
    <property type="component" value="Chromosome"/>
</dbReference>
<keyword evidence="2 5" id="KW-0456">Lyase</keyword>
<dbReference type="OrthoDB" id="9775794at2"/>